<feature type="domain" description="U-box" evidence="4">
    <location>
        <begin position="295"/>
        <end position="367"/>
    </location>
</feature>
<reference evidence="5 6" key="1">
    <citation type="submission" date="2022-01" db="EMBL/GenBank/DDBJ databases">
        <authorList>
            <person name="Xiong W."/>
            <person name="Schranz E."/>
        </authorList>
    </citation>
    <scope>NUCLEOTIDE SEQUENCE [LARGE SCALE GENOMIC DNA]</scope>
</reference>
<comment type="caution">
    <text evidence="5">The sequence shown here is derived from an EMBL/GenBank/DDBJ whole genome shotgun (WGS) entry which is preliminary data.</text>
</comment>
<proteinExistence type="predicted"/>
<evidence type="ECO:0000259" key="4">
    <source>
        <dbReference type="PROSITE" id="PS51698"/>
    </source>
</evidence>
<feature type="compositionally biased region" description="Acidic residues" evidence="3">
    <location>
        <begin position="151"/>
        <end position="176"/>
    </location>
</feature>
<comment type="pathway">
    <text evidence="1">Protein modification; protein ubiquitination.</text>
</comment>
<evidence type="ECO:0000256" key="2">
    <source>
        <dbReference type="ARBA" id="ARBA00022679"/>
    </source>
</evidence>
<dbReference type="AlphaFoldDB" id="A0AAU9NLV7"/>
<evidence type="ECO:0000256" key="1">
    <source>
        <dbReference type="ARBA" id="ARBA00004906"/>
    </source>
</evidence>
<keyword evidence="6" id="KW-1185">Reference proteome</keyword>
<dbReference type="Pfam" id="PF23112">
    <property type="entry name" value="PUB62-63_C"/>
    <property type="match status" value="1"/>
</dbReference>
<dbReference type="InterPro" id="IPR057649">
    <property type="entry name" value="PUB62-63_C"/>
</dbReference>
<dbReference type="GO" id="GO:0016567">
    <property type="term" value="P:protein ubiquitination"/>
    <property type="evidence" value="ECO:0007669"/>
    <property type="project" value="InterPro"/>
</dbReference>
<accession>A0AAU9NLV7</accession>
<keyword evidence="2" id="KW-0808">Transferase</keyword>
<dbReference type="SUPFAM" id="SSF57850">
    <property type="entry name" value="RING/U-box"/>
    <property type="match status" value="1"/>
</dbReference>
<dbReference type="InterPro" id="IPR003613">
    <property type="entry name" value="Ubox_domain"/>
</dbReference>
<sequence length="484" mass="53123">MLSPNEISLRPKTNSRNGVSHPGHHHLRPTKVLTLFFNMASEEIALVLSHRPDNHNPQLLFQDESSLAFRCNPTQQHLRHHPAGHTTNNNTNKTTRELTGFIEHQNRHYQPQATTEFRRSMCDAVPAYHRGLQDWNAKNGRASSSPSGDGSDSDDDEEEDDDDMDDEGGDGDGDGDGDGHVVGIENNIMDANKSNVSGLISGEKNGNGKRNHLSSIGTDINDVRASSNENHQQGQLCQYQNAITIADPTGELYYSQYLQGMEGSGGAGIKDILVENGCGFSGRKDVPNSGGSGESLRTILSDPLTGTLMDDAMILPCGHSFGSGGMQHVMRMKACYTCSHPVSEGSVASNLSLRSAVHAYRREEELQSQRASKRRNRFDQENSSSYGDLTVVDHSHSNSRCRGVQFPFTVADRVIIKGNKRTPPRFVGRQAVVTTQCLNGWYVVKTLDNAESVKLQYRSLAKLQDTSHPSNLASTKITTPPNWL</sequence>
<gene>
    <name evidence="5" type="ORF">LVIROSA_LOCUS25058</name>
</gene>
<dbReference type="GO" id="GO:0004842">
    <property type="term" value="F:ubiquitin-protein transferase activity"/>
    <property type="evidence" value="ECO:0007669"/>
    <property type="project" value="InterPro"/>
</dbReference>
<dbReference type="Proteomes" id="UP001157418">
    <property type="component" value="Unassembled WGS sequence"/>
</dbReference>
<dbReference type="EMBL" id="CAKMRJ010004445">
    <property type="protein sequence ID" value="CAH1438822.1"/>
    <property type="molecule type" value="Genomic_DNA"/>
</dbReference>
<evidence type="ECO:0000313" key="6">
    <source>
        <dbReference type="Proteomes" id="UP001157418"/>
    </source>
</evidence>
<dbReference type="PANTHER" id="PTHR33644:SF5">
    <property type="entry name" value="U-BOX DOMAIN-CONTAINING PROTEIN 62"/>
    <property type="match status" value="1"/>
</dbReference>
<evidence type="ECO:0000313" key="5">
    <source>
        <dbReference type="EMBL" id="CAH1438822.1"/>
    </source>
</evidence>
<name>A0AAU9NLV7_9ASTR</name>
<dbReference type="PANTHER" id="PTHR33644">
    <property type="entry name" value="U-BOX DOMAIN-CONTAINING PROTEIN 62-RELATED"/>
    <property type="match status" value="1"/>
</dbReference>
<feature type="region of interest" description="Disordered" evidence="3">
    <location>
        <begin position="133"/>
        <end position="183"/>
    </location>
</feature>
<organism evidence="5 6">
    <name type="scientific">Lactuca virosa</name>
    <dbReference type="NCBI Taxonomy" id="75947"/>
    <lineage>
        <taxon>Eukaryota</taxon>
        <taxon>Viridiplantae</taxon>
        <taxon>Streptophyta</taxon>
        <taxon>Embryophyta</taxon>
        <taxon>Tracheophyta</taxon>
        <taxon>Spermatophyta</taxon>
        <taxon>Magnoliopsida</taxon>
        <taxon>eudicotyledons</taxon>
        <taxon>Gunneridae</taxon>
        <taxon>Pentapetalae</taxon>
        <taxon>asterids</taxon>
        <taxon>campanulids</taxon>
        <taxon>Asterales</taxon>
        <taxon>Asteraceae</taxon>
        <taxon>Cichorioideae</taxon>
        <taxon>Cichorieae</taxon>
        <taxon>Lactucinae</taxon>
        <taxon>Lactuca</taxon>
    </lineage>
</organism>
<dbReference type="PROSITE" id="PS51698">
    <property type="entry name" value="U_BOX"/>
    <property type="match status" value="1"/>
</dbReference>
<feature type="region of interest" description="Disordered" evidence="3">
    <location>
        <begin position="362"/>
        <end position="391"/>
    </location>
</feature>
<dbReference type="InterPro" id="IPR013083">
    <property type="entry name" value="Znf_RING/FYVE/PHD"/>
</dbReference>
<protein>
    <recommendedName>
        <fullName evidence="4">U-box domain-containing protein</fullName>
    </recommendedName>
</protein>
<feature type="region of interest" description="Disordered" evidence="3">
    <location>
        <begin position="1"/>
        <end position="26"/>
    </location>
</feature>
<dbReference type="Gene3D" id="3.30.40.10">
    <property type="entry name" value="Zinc/RING finger domain, C3HC4 (zinc finger)"/>
    <property type="match status" value="1"/>
</dbReference>
<evidence type="ECO:0000256" key="3">
    <source>
        <dbReference type="SAM" id="MobiDB-lite"/>
    </source>
</evidence>